<dbReference type="AlphaFoldDB" id="A0AAU4K1K6"/>
<dbReference type="Proteomes" id="UP001432128">
    <property type="component" value="Chromosome"/>
</dbReference>
<sequence>MNSHRTWQLYQHVPQLAVLDAASVFITHAGMGGCTESLWSGVPTVAIPQAVDQFGNADMLVEVEVGVGVQLSRTEVTAQALADAVAAAEELSGRAGEVSAEVRAHGGVAAAADAIEQFLA</sequence>
<organism evidence="1 2">
    <name type="scientific">Williamsia herbipolensis</name>
    <dbReference type="NCBI Taxonomy" id="1603258"/>
    <lineage>
        <taxon>Bacteria</taxon>
        <taxon>Bacillati</taxon>
        <taxon>Actinomycetota</taxon>
        <taxon>Actinomycetes</taxon>
        <taxon>Mycobacteriales</taxon>
        <taxon>Nocardiaceae</taxon>
        <taxon>Williamsia</taxon>
    </lineage>
</organism>
<keyword evidence="2" id="KW-1185">Reference proteome</keyword>
<dbReference type="Pfam" id="PF00201">
    <property type="entry name" value="UDPGT"/>
    <property type="match status" value="1"/>
</dbReference>
<dbReference type="GO" id="GO:0017000">
    <property type="term" value="P:antibiotic biosynthetic process"/>
    <property type="evidence" value="ECO:0007669"/>
    <property type="project" value="UniProtKB-ARBA"/>
</dbReference>
<dbReference type="PROSITE" id="PS51257">
    <property type="entry name" value="PROKAR_LIPOPROTEIN"/>
    <property type="match status" value="1"/>
</dbReference>
<protein>
    <recommendedName>
        <fullName evidence="3">UDP-glycosyltransferases domain-containing protein</fullName>
    </recommendedName>
</protein>
<evidence type="ECO:0000313" key="2">
    <source>
        <dbReference type="Proteomes" id="UP001432128"/>
    </source>
</evidence>
<dbReference type="PANTHER" id="PTHR48050:SF13">
    <property type="entry name" value="STEROL 3-BETA-GLUCOSYLTRANSFERASE UGT80A2"/>
    <property type="match status" value="1"/>
</dbReference>
<dbReference type="RefSeq" id="WP_328857381.1">
    <property type="nucleotide sequence ID" value="NZ_CP108021.1"/>
</dbReference>
<name>A0AAU4K1K6_9NOCA</name>
<accession>A0AAU4K1K6</accession>
<reference evidence="1 2" key="1">
    <citation type="submission" date="2022-10" db="EMBL/GenBank/DDBJ databases">
        <title>The complete genomes of actinobacterial strains from the NBC collection.</title>
        <authorList>
            <person name="Joergensen T.S."/>
            <person name="Alvarez Arevalo M."/>
            <person name="Sterndorff E.B."/>
            <person name="Faurdal D."/>
            <person name="Vuksanovic O."/>
            <person name="Mourched A.-S."/>
            <person name="Charusanti P."/>
            <person name="Shaw S."/>
            <person name="Blin K."/>
            <person name="Weber T."/>
        </authorList>
    </citation>
    <scope>NUCLEOTIDE SEQUENCE [LARGE SCALE GENOMIC DNA]</scope>
    <source>
        <strain evidence="1 2">NBC_00319</strain>
    </source>
</reference>
<dbReference type="KEGG" id="whr:OG579_20050"/>
<dbReference type="EMBL" id="CP108021">
    <property type="protein sequence ID" value="WUM19955.1"/>
    <property type="molecule type" value="Genomic_DNA"/>
</dbReference>
<evidence type="ECO:0008006" key="3">
    <source>
        <dbReference type="Google" id="ProtNLM"/>
    </source>
</evidence>
<dbReference type="SUPFAM" id="SSF53756">
    <property type="entry name" value="UDP-Glycosyltransferase/glycogen phosphorylase"/>
    <property type="match status" value="1"/>
</dbReference>
<dbReference type="Gene3D" id="3.40.50.2000">
    <property type="entry name" value="Glycogen Phosphorylase B"/>
    <property type="match status" value="2"/>
</dbReference>
<dbReference type="GO" id="GO:0008194">
    <property type="term" value="F:UDP-glycosyltransferase activity"/>
    <property type="evidence" value="ECO:0007669"/>
    <property type="project" value="InterPro"/>
</dbReference>
<gene>
    <name evidence="1" type="ORF">OG579_20050</name>
</gene>
<dbReference type="InterPro" id="IPR002213">
    <property type="entry name" value="UDP_glucos_trans"/>
</dbReference>
<evidence type="ECO:0000313" key="1">
    <source>
        <dbReference type="EMBL" id="WUM19955.1"/>
    </source>
</evidence>
<proteinExistence type="predicted"/>
<dbReference type="PANTHER" id="PTHR48050">
    <property type="entry name" value="STEROL 3-BETA-GLUCOSYLTRANSFERASE"/>
    <property type="match status" value="1"/>
</dbReference>
<dbReference type="InterPro" id="IPR050426">
    <property type="entry name" value="Glycosyltransferase_28"/>
</dbReference>